<dbReference type="OrthoDB" id="1923765at2759"/>
<evidence type="ECO:0000256" key="3">
    <source>
        <dbReference type="SAM" id="MobiDB-lite"/>
    </source>
</evidence>
<feature type="compositionally biased region" description="Basic and acidic residues" evidence="3">
    <location>
        <begin position="319"/>
        <end position="330"/>
    </location>
</feature>
<feature type="compositionally biased region" description="Basic and acidic residues" evidence="3">
    <location>
        <begin position="176"/>
        <end position="186"/>
    </location>
</feature>
<organism evidence="4 5">
    <name type="scientific">Miscanthus lutarioriparius</name>
    <dbReference type="NCBI Taxonomy" id="422564"/>
    <lineage>
        <taxon>Eukaryota</taxon>
        <taxon>Viridiplantae</taxon>
        <taxon>Streptophyta</taxon>
        <taxon>Embryophyta</taxon>
        <taxon>Tracheophyta</taxon>
        <taxon>Spermatophyta</taxon>
        <taxon>Magnoliopsida</taxon>
        <taxon>Liliopsida</taxon>
        <taxon>Poales</taxon>
        <taxon>Poaceae</taxon>
        <taxon>PACMAD clade</taxon>
        <taxon>Panicoideae</taxon>
        <taxon>Andropogonodae</taxon>
        <taxon>Andropogoneae</taxon>
        <taxon>Saccharinae</taxon>
        <taxon>Miscanthus</taxon>
    </lineage>
</organism>
<feature type="region of interest" description="Disordered" evidence="3">
    <location>
        <begin position="171"/>
        <end position="344"/>
    </location>
</feature>
<proteinExistence type="inferred from homology"/>
<dbReference type="AlphaFoldDB" id="A0A811NPI1"/>
<comment type="similarity">
    <text evidence="2">Belongs to the IQD family.</text>
</comment>
<evidence type="ECO:0000256" key="2">
    <source>
        <dbReference type="ARBA" id="ARBA00024341"/>
    </source>
</evidence>
<sequence>MGRKGKWFGAVKKVFSPEPKEEEDARRALRSLRGLARLKTLVDGNSIKRQAASTLCCMQTLARVQSQIRSRRLKMSEENQALQRQLLLKQELDNFRMGEQWDDSTQSKEQIEAILISRQEAAVRRERAFAYAFSHQWKSTSRAANPIFVDPNNLQWGWSWLERWMAAKPWEGQNGTDKESNIDRGSVKSMSLNLGEGEITKAFNRRDSKPDKPAPTTPKLIRPASRQSPSTPSPKVTPILVRKKSTMPKNGPTQVDDDARSVLSVQSERPRRHSIATSTARDSESVAGSPSVPSYMVPTESARAKSRLHYSALKNGTETPEKEVLLDPRRRGYPSNLEWRLPHR</sequence>
<dbReference type="PANTHER" id="PTHR32295">
    <property type="entry name" value="IQ-DOMAIN 5-RELATED"/>
    <property type="match status" value="1"/>
</dbReference>
<keyword evidence="5" id="KW-1185">Reference proteome</keyword>
<comment type="caution">
    <text evidence="4">The sequence shown here is derived from an EMBL/GenBank/DDBJ whole genome shotgun (WGS) entry which is preliminary data.</text>
</comment>
<feature type="compositionally biased region" description="Polar residues" evidence="3">
    <location>
        <begin position="225"/>
        <end position="234"/>
    </location>
</feature>
<accession>A0A811NPI1</accession>
<name>A0A811NPI1_9POAL</name>
<dbReference type="PANTHER" id="PTHR32295:SF216">
    <property type="entry name" value="PROTEIN IQ-DOMAIN 3"/>
    <property type="match status" value="1"/>
</dbReference>
<dbReference type="EMBL" id="CAJGYO010000005">
    <property type="protein sequence ID" value="CAD6231294.1"/>
    <property type="molecule type" value="Genomic_DNA"/>
</dbReference>
<feature type="compositionally biased region" description="Polar residues" evidence="3">
    <location>
        <begin position="275"/>
        <end position="292"/>
    </location>
</feature>
<protein>
    <submittedName>
        <fullName evidence="4">Uncharacterized protein</fullName>
    </submittedName>
</protein>
<keyword evidence="1" id="KW-0112">Calmodulin-binding</keyword>
<dbReference type="GO" id="GO:0005516">
    <property type="term" value="F:calmodulin binding"/>
    <property type="evidence" value="ECO:0007669"/>
    <property type="project" value="UniProtKB-KW"/>
</dbReference>
<evidence type="ECO:0000256" key="1">
    <source>
        <dbReference type="ARBA" id="ARBA00022860"/>
    </source>
</evidence>
<evidence type="ECO:0000313" key="5">
    <source>
        <dbReference type="Proteomes" id="UP000604825"/>
    </source>
</evidence>
<reference evidence="4" key="1">
    <citation type="submission" date="2020-10" db="EMBL/GenBank/DDBJ databases">
        <authorList>
            <person name="Han B."/>
            <person name="Lu T."/>
            <person name="Zhao Q."/>
            <person name="Huang X."/>
            <person name="Zhao Y."/>
        </authorList>
    </citation>
    <scope>NUCLEOTIDE SEQUENCE</scope>
</reference>
<evidence type="ECO:0000313" key="4">
    <source>
        <dbReference type="EMBL" id="CAD6231294.1"/>
    </source>
</evidence>
<dbReference type="Proteomes" id="UP000604825">
    <property type="component" value="Unassembled WGS sequence"/>
</dbReference>
<gene>
    <name evidence="4" type="ORF">NCGR_LOCUS21407</name>
</gene>